<keyword evidence="3 4" id="KW-0408">Iron</keyword>
<dbReference type="GO" id="GO:0020037">
    <property type="term" value="F:heme binding"/>
    <property type="evidence" value="ECO:0007669"/>
    <property type="project" value="InterPro"/>
</dbReference>
<dbReference type="EMBL" id="JAUIQD010000003">
    <property type="protein sequence ID" value="KAK3356521.1"/>
    <property type="molecule type" value="Genomic_DNA"/>
</dbReference>
<dbReference type="GO" id="GO:0005506">
    <property type="term" value="F:iron ion binding"/>
    <property type="evidence" value="ECO:0007669"/>
    <property type="project" value="InterPro"/>
</dbReference>
<dbReference type="InterPro" id="IPR002401">
    <property type="entry name" value="Cyt_P450_E_grp-I"/>
</dbReference>
<dbReference type="Proteomes" id="UP001275084">
    <property type="component" value="Unassembled WGS sequence"/>
</dbReference>
<dbReference type="PRINTS" id="PR00463">
    <property type="entry name" value="EP450I"/>
</dbReference>
<keyword evidence="5" id="KW-1133">Transmembrane helix</keyword>
<dbReference type="PANTHER" id="PTHR24305">
    <property type="entry name" value="CYTOCHROME P450"/>
    <property type="match status" value="1"/>
</dbReference>
<dbReference type="InterPro" id="IPR001128">
    <property type="entry name" value="Cyt_P450"/>
</dbReference>
<sequence>MRLTYFKMPLVRDHSLANGSSLIAALLGTFIALYVMQSLVLRVRRYLRMQHIRGPQTAGWSRLWLLRQALGGECHKVFFETNEKYDPNWLATGPLAKVGPYHVLTSDPDLIRKINAARTTYQRGEWYNALRFDPSKDNIATCPPEKHLELRAKMAAGYSGKGVEGIESKIDDNILALVQLLETRYVSANLPFDFGRKAQYFTLDVISDLAYGDPFGFLDKDADRYDYIRIAEEQLGILLMLTIYPWIISLLSSPVLKFLLPTDKDLVGFGRFMAIAKEKAGERFGPKKKLQKDMLGSFVAHGLSQSEAESEILFQIVAGSDTTATAIRCTLLLIITTPRVHTALLSEISALAPTLKKQQVISDEQAREMPYLQAVIKEGLRWFPPVTGMMSKKVPPGGDEWKGVRLPPGTLIGYSAWGVMRARQFWGDDAAEFRPERWLEASPAQLKAMEASLALTFGYGKWQCLGKDVALMELNKVLVELLRRFDLCIVDPTKPWNSVCASIFIQSNFWIKAYARNL</sequence>
<gene>
    <name evidence="6" type="ORF">B0T25DRAFT_136461</name>
</gene>
<evidence type="ECO:0000256" key="4">
    <source>
        <dbReference type="PIRSR" id="PIRSR602401-1"/>
    </source>
</evidence>
<dbReference type="InterPro" id="IPR050121">
    <property type="entry name" value="Cytochrome_P450_monoxygenase"/>
</dbReference>
<comment type="caution">
    <text evidence="6">The sequence shown here is derived from an EMBL/GenBank/DDBJ whole genome shotgun (WGS) entry which is preliminary data.</text>
</comment>
<keyword evidence="7" id="KW-1185">Reference proteome</keyword>
<protein>
    <submittedName>
        <fullName evidence="6">Pisatin demethylase</fullName>
    </submittedName>
</protein>
<dbReference type="Pfam" id="PF00067">
    <property type="entry name" value="p450"/>
    <property type="match status" value="1"/>
</dbReference>
<dbReference type="GO" id="GO:0016705">
    <property type="term" value="F:oxidoreductase activity, acting on paired donors, with incorporation or reduction of molecular oxygen"/>
    <property type="evidence" value="ECO:0007669"/>
    <property type="project" value="InterPro"/>
</dbReference>
<evidence type="ECO:0000256" key="2">
    <source>
        <dbReference type="ARBA" id="ARBA00022723"/>
    </source>
</evidence>
<keyword evidence="2 4" id="KW-0479">Metal-binding</keyword>
<feature type="transmembrane region" description="Helical" evidence="5">
    <location>
        <begin position="235"/>
        <end position="256"/>
    </location>
</feature>
<dbReference type="PRINTS" id="PR00385">
    <property type="entry name" value="P450"/>
</dbReference>
<evidence type="ECO:0000256" key="1">
    <source>
        <dbReference type="ARBA" id="ARBA00022617"/>
    </source>
</evidence>
<dbReference type="InterPro" id="IPR036396">
    <property type="entry name" value="Cyt_P450_sf"/>
</dbReference>
<evidence type="ECO:0000313" key="6">
    <source>
        <dbReference type="EMBL" id="KAK3356521.1"/>
    </source>
</evidence>
<feature type="binding site" description="axial binding residue" evidence="4">
    <location>
        <position position="464"/>
    </location>
    <ligand>
        <name>heme</name>
        <dbReference type="ChEBI" id="CHEBI:30413"/>
    </ligand>
    <ligandPart>
        <name>Fe</name>
        <dbReference type="ChEBI" id="CHEBI:18248"/>
    </ligandPart>
</feature>
<comment type="cofactor">
    <cofactor evidence="4">
        <name>heme</name>
        <dbReference type="ChEBI" id="CHEBI:30413"/>
    </cofactor>
</comment>
<dbReference type="AlphaFoldDB" id="A0AAJ0HL21"/>
<reference evidence="6" key="2">
    <citation type="submission" date="2023-06" db="EMBL/GenBank/DDBJ databases">
        <authorList>
            <consortium name="Lawrence Berkeley National Laboratory"/>
            <person name="Haridas S."/>
            <person name="Hensen N."/>
            <person name="Bonometti L."/>
            <person name="Westerberg I."/>
            <person name="Brannstrom I.O."/>
            <person name="Guillou S."/>
            <person name="Cros-Aarteil S."/>
            <person name="Calhoun S."/>
            <person name="Kuo A."/>
            <person name="Mondo S."/>
            <person name="Pangilinan J."/>
            <person name="Riley R."/>
            <person name="Labutti K."/>
            <person name="Andreopoulos B."/>
            <person name="Lipzen A."/>
            <person name="Chen C."/>
            <person name="Yanf M."/>
            <person name="Daum C."/>
            <person name="Ng V."/>
            <person name="Clum A."/>
            <person name="Steindorff A."/>
            <person name="Ohm R."/>
            <person name="Martin F."/>
            <person name="Silar P."/>
            <person name="Natvig D."/>
            <person name="Lalanne C."/>
            <person name="Gautier V."/>
            <person name="Ament-Velasquez S.L."/>
            <person name="Kruys A."/>
            <person name="Hutchinson M.I."/>
            <person name="Powell A.J."/>
            <person name="Barry K."/>
            <person name="Miller A.N."/>
            <person name="Grigoriev I.V."/>
            <person name="Debuchy R."/>
            <person name="Gladieux P."/>
            <person name="Thoren M.H."/>
            <person name="Johannesson H."/>
        </authorList>
    </citation>
    <scope>NUCLEOTIDE SEQUENCE</scope>
    <source>
        <strain evidence="6">CBS 955.72</strain>
    </source>
</reference>
<name>A0AAJ0HL21_9PEZI</name>
<accession>A0AAJ0HL21</accession>
<dbReference type="GO" id="GO:0004497">
    <property type="term" value="F:monooxygenase activity"/>
    <property type="evidence" value="ECO:0007669"/>
    <property type="project" value="InterPro"/>
</dbReference>
<dbReference type="Gene3D" id="1.10.630.10">
    <property type="entry name" value="Cytochrome P450"/>
    <property type="match status" value="1"/>
</dbReference>
<keyword evidence="5" id="KW-0472">Membrane</keyword>
<organism evidence="6 7">
    <name type="scientific">Lasiosphaeria hispida</name>
    <dbReference type="NCBI Taxonomy" id="260671"/>
    <lineage>
        <taxon>Eukaryota</taxon>
        <taxon>Fungi</taxon>
        <taxon>Dikarya</taxon>
        <taxon>Ascomycota</taxon>
        <taxon>Pezizomycotina</taxon>
        <taxon>Sordariomycetes</taxon>
        <taxon>Sordariomycetidae</taxon>
        <taxon>Sordariales</taxon>
        <taxon>Lasiosphaeriaceae</taxon>
        <taxon>Lasiosphaeria</taxon>
    </lineage>
</organism>
<dbReference type="PANTHER" id="PTHR24305:SF168">
    <property type="entry name" value="P450, PUTATIVE (EUROFUNG)-RELATED"/>
    <property type="match status" value="1"/>
</dbReference>
<keyword evidence="5" id="KW-0812">Transmembrane</keyword>
<evidence type="ECO:0000256" key="5">
    <source>
        <dbReference type="SAM" id="Phobius"/>
    </source>
</evidence>
<evidence type="ECO:0000256" key="3">
    <source>
        <dbReference type="ARBA" id="ARBA00023004"/>
    </source>
</evidence>
<keyword evidence="1 4" id="KW-0349">Heme</keyword>
<evidence type="ECO:0000313" key="7">
    <source>
        <dbReference type="Proteomes" id="UP001275084"/>
    </source>
</evidence>
<dbReference type="CDD" id="cd11060">
    <property type="entry name" value="CYP57A1-like"/>
    <property type="match status" value="1"/>
</dbReference>
<reference evidence="6" key="1">
    <citation type="journal article" date="2023" name="Mol. Phylogenet. Evol.">
        <title>Genome-scale phylogeny and comparative genomics of the fungal order Sordariales.</title>
        <authorList>
            <person name="Hensen N."/>
            <person name="Bonometti L."/>
            <person name="Westerberg I."/>
            <person name="Brannstrom I.O."/>
            <person name="Guillou S."/>
            <person name="Cros-Aarteil S."/>
            <person name="Calhoun S."/>
            <person name="Haridas S."/>
            <person name="Kuo A."/>
            <person name="Mondo S."/>
            <person name="Pangilinan J."/>
            <person name="Riley R."/>
            <person name="LaButti K."/>
            <person name="Andreopoulos B."/>
            <person name="Lipzen A."/>
            <person name="Chen C."/>
            <person name="Yan M."/>
            <person name="Daum C."/>
            <person name="Ng V."/>
            <person name="Clum A."/>
            <person name="Steindorff A."/>
            <person name="Ohm R.A."/>
            <person name="Martin F."/>
            <person name="Silar P."/>
            <person name="Natvig D.O."/>
            <person name="Lalanne C."/>
            <person name="Gautier V."/>
            <person name="Ament-Velasquez S.L."/>
            <person name="Kruys A."/>
            <person name="Hutchinson M.I."/>
            <person name="Powell A.J."/>
            <person name="Barry K."/>
            <person name="Miller A.N."/>
            <person name="Grigoriev I.V."/>
            <person name="Debuchy R."/>
            <person name="Gladieux P."/>
            <person name="Hiltunen Thoren M."/>
            <person name="Johannesson H."/>
        </authorList>
    </citation>
    <scope>NUCLEOTIDE SEQUENCE</scope>
    <source>
        <strain evidence="6">CBS 955.72</strain>
    </source>
</reference>
<dbReference type="SUPFAM" id="SSF48264">
    <property type="entry name" value="Cytochrome P450"/>
    <property type="match status" value="1"/>
</dbReference>
<feature type="transmembrane region" description="Helical" evidence="5">
    <location>
        <begin position="20"/>
        <end position="41"/>
    </location>
</feature>
<proteinExistence type="predicted"/>